<feature type="compositionally biased region" description="Acidic residues" evidence="1">
    <location>
        <begin position="67"/>
        <end position="91"/>
    </location>
</feature>
<feature type="compositionally biased region" description="Basic and acidic residues" evidence="1">
    <location>
        <begin position="27"/>
        <end position="43"/>
    </location>
</feature>
<dbReference type="KEGG" id="amex:103028513"/>
<feature type="region of interest" description="Disordered" evidence="1">
    <location>
        <begin position="25"/>
        <end position="135"/>
    </location>
</feature>
<gene>
    <name evidence="3" type="ORF">AMEX_G23488</name>
</gene>
<accession>A0A8T2L359</accession>
<name>A0A8T2L359_ASTMX</name>
<sequence length="135" mass="14390">MWTLRTALLMLFIASVFSKPLISEGLRGLKEDSINRDLQKSDSMESNELSDISAEGGSRLPQSVEDSNSDSDSDSDEDDDDDDDDDSDEDTSSTTTSTLPSTTPSPSGPSTTRVIPTAEIITPFPVGPTGSRGDN</sequence>
<evidence type="ECO:0000313" key="3">
    <source>
        <dbReference type="EMBL" id="KAG9263451.1"/>
    </source>
</evidence>
<feature type="signal peptide" evidence="2">
    <location>
        <begin position="1"/>
        <end position="18"/>
    </location>
</feature>
<evidence type="ECO:0000313" key="4">
    <source>
        <dbReference type="Proteomes" id="UP000752171"/>
    </source>
</evidence>
<organism evidence="3 4">
    <name type="scientific">Astyanax mexicanus</name>
    <name type="common">Blind cave fish</name>
    <name type="synonym">Astyanax fasciatus mexicanus</name>
    <dbReference type="NCBI Taxonomy" id="7994"/>
    <lineage>
        <taxon>Eukaryota</taxon>
        <taxon>Metazoa</taxon>
        <taxon>Chordata</taxon>
        <taxon>Craniata</taxon>
        <taxon>Vertebrata</taxon>
        <taxon>Euteleostomi</taxon>
        <taxon>Actinopterygii</taxon>
        <taxon>Neopterygii</taxon>
        <taxon>Teleostei</taxon>
        <taxon>Ostariophysi</taxon>
        <taxon>Characiformes</taxon>
        <taxon>Characoidei</taxon>
        <taxon>Acestrorhamphidae</taxon>
        <taxon>Acestrorhamphinae</taxon>
        <taxon>Astyanax</taxon>
    </lineage>
</organism>
<keyword evidence="2" id="KW-0732">Signal</keyword>
<dbReference type="AlphaFoldDB" id="A0A8T2L359"/>
<comment type="caution">
    <text evidence="3">The sequence shown here is derived from an EMBL/GenBank/DDBJ whole genome shotgun (WGS) entry which is preliminary data.</text>
</comment>
<feature type="chain" id="PRO_5035868268" evidence="2">
    <location>
        <begin position="19"/>
        <end position="135"/>
    </location>
</feature>
<evidence type="ECO:0000256" key="1">
    <source>
        <dbReference type="SAM" id="MobiDB-lite"/>
    </source>
</evidence>
<dbReference type="Proteomes" id="UP000752171">
    <property type="component" value="Unassembled WGS sequence"/>
</dbReference>
<proteinExistence type="predicted"/>
<dbReference type="EMBL" id="JAICCE010000020">
    <property type="protein sequence ID" value="KAG9263451.1"/>
    <property type="molecule type" value="Genomic_DNA"/>
</dbReference>
<feature type="compositionally biased region" description="Low complexity" evidence="1">
    <location>
        <begin position="92"/>
        <end position="112"/>
    </location>
</feature>
<reference evidence="3 4" key="1">
    <citation type="submission" date="2021-07" db="EMBL/GenBank/DDBJ databases">
        <authorList>
            <person name="Imarazene B."/>
            <person name="Zahm M."/>
            <person name="Klopp C."/>
            <person name="Cabau C."/>
            <person name="Beille S."/>
            <person name="Jouanno E."/>
            <person name="Castinel A."/>
            <person name="Lluch J."/>
            <person name="Gil L."/>
            <person name="Kuchtly C."/>
            <person name="Lopez Roques C."/>
            <person name="Donnadieu C."/>
            <person name="Parrinello H."/>
            <person name="Journot L."/>
            <person name="Du K."/>
            <person name="Schartl M."/>
            <person name="Retaux S."/>
            <person name="Guiguen Y."/>
        </authorList>
    </citation>
    <scope>NUCLEOTIDE SEQUENCE [LARGE SCALE GENOMIC DNA]</scope>
    <source>
        <strain evidence="3">Pach_M1</strain>
        <tissue evidence="3">Testis</tissue>
    </source>
</reference>
<protein>
    <submittedName>
        <fullName evidence="3">Uncharacterized protein</fullName>
    </submittedName>
</protein>
<evidence type="ECO:0000256" key="2">
    <source>
        <dbReference type="SAM" id="SignalP"/>
    </source>
</evidence>